<feature type="transmembrane region" description="Helical" evidence="9">
    <location>
        <begin position="315"/>
        <end position="335"/>
    </location>
</feature>
<comment type="subcellular location">
    <subcellularLocation>
        <location evidence="1">Membrane</location>
        <topology evidence="1">Multi-pass membrane protein</topology>
    </subcellularLocation>
</comment>
<evidence type="ECO:0000256" key="7">
    <source>
        <dbReference type="ARBA" id="ARBA00022989"/>
    </source>
</evidence>
<dbReference type="PANTHER" id="PTHR24223:SF356">
    <property type="entry name" value="ATP-BINDING CASSETTE TRANSPORTER ABC4"/>
    <property type="match status" value="1"/>
</dbReference>
<dbReference type="GO" id="GO:0005524">
    <property type="term" value="F:ATP binding"/>
    <property type="evidence" value="ECO:0007669"/>
    <property type="project" value="UniProtKB-KW"/>
</dbReference>
<dbReference type="PANTHER" id="PTHR24223">
    <property type="entry name" value="ATP-BINDING CASSETTE SUB-FAMILY C"/>
    <property type="match status" value="1"/>
</dbReference>
<evidence type="ECO:0000256" key="9">
    <source>
        <dbReference type="SAM" id="Phobius"/>
    </source>
</evidence>
<dbReference type="InterPro" id="IPR017871">
    <property type="entry name" value="ABC_transporter-like_CS"/>
</dbReference>
<feature type="domain" description="ABC transporter" evidence="10">
    <location>
        <begin position="1098"/>
        <end position="1336"/>
    </location>
</feature>
<dbReference type="InterPro" id="IPR003593">
    <property type="entry name" value="AAA+_ATPase"/>
</dbReference>
<feature type="transmembrane region" description="Helical" evidence="9">
    <location>
        <begin position="201"/>
        <end position="222"/>
    </location>
</feature>
<keyword evidence="8 9" id="KW-0472">Membrane</keyword>
<keyword evidence="2" id="KW-0813">Transport</keyword>
<feature type="transmembrane region" description="Helical" evidence="9">
    <location>
        <begin position="47"/>
        <end position="67"/>
    </location>
</feature>
<dbReference type="GO" id="GO:0016020">
    <property type="term" value="C:membrane"/>
    <property type="evidence" value="ECO:0007669"/>
    <property type="project" value="UniProtKB-SubCell"/>
</dbReference>
<dbReference type="GO" id="GO:0140359">
    <property type="term" value="F:ABC-type transporter activity"/>
    <property type="evidence" value="ECO:0007669"/>
    <property type="project" value="InterPro"/>
</dbReference>
<feature type="transmembrane region" description="Helical" evidence="9">
    <location>
        <begin position="6"/>
        <end position="27"/>
    </location>
</feature>
<keyword evidence="13" id="KW-1185">Reference proteome</keyword>
<evidence type="ECO:0000256" key="6">
    <source>
        <dbReference type="ARBA" id="ARBA00022840"/>
    </source>
</evidence>
<dbReference type="InterPro" id="IPR036640">
    <property type="entry name" value="ABC1_TM_sf"/>
</dbReference>
<feature type="domain" description="ABC transmembrane type-1" evidence="11">
    <location>
        <begin position="786"/>
        <end position="1063"/>
    </location>
</feature>
<feature type="transmembrane region" description="Helical" evidence="9">
    <location>
        <begin position="428"/>
        <end position="450"/>
    </location>
</feature>
<dbReference type="EMBL" id="KN834785">
    <property type="protein sequence ID" value="KIK58409.1"/>
    <property type="molecule type" value="Genomic_DNA"/>
</dbReference>
<dbReference type="Proteomes" id="UP000053593">
    <property type="component" value="Unassembled WGS sequence"/>
</dbReference>
<feature type="domain" description="ABC transporter" evidence="10">
    <location>
        <begin position="490"/>
        <end position="732"/>
    </location>
</feature>
<keyword evidence="4" id="KW-0677">Repeat</keyword>
<organism evidence="12 13">
    <name type="scientific">Collybiopsis luxurians FD-317 M1</name>
    <dbReference type="NCBI Taxonomy" id="944289"/>
    <lineage>
        <taxon>Eukaryota</taxon>
        <taxon>Fungi</taxon>
        <taxon>Dikarya</taxon>
        <taxon>Basidiomycota</taxon>
        <taxon>Agaricomycotina</taxon>
        <taxon>Agaricomycetes</taxon>
        <taxon>Agaricomycetidae</taxon>
        <taxon>Agaricales</taxon>
        <taxon>Marasmiineae</taxon>
        <taxon>Omphalotaceae</taxon>
        <taxon>Collybiopsis</taxon>
        <taxon>Collybiopsis luxurians</taxon>
    </lineage>
</organism>
<feature type="transmembrane region" description="Helical" evidence="9">
    <location>
        <begin position="157"/>
        <end position="181"/>
    </location>
</feature>
<dbReference type="GO" id="GO:0016887">
    <property type="term" value="F:ATP hydrolysis activity"/>
    <property type="evidence" value="ECO:0007669"/>
    <property type="project" value="InterPro"/>
</dbReference>
<dbReference type="SMART" id="SM00382">
    <property type="entry name" value="AAA"/>
    <property type="match status" value="2"/>
</dbReference>
<feature type="transmembrane region" description="Helical" evidence="9">
    <location>
        <begin position="1008"/>
        <end position="1027"/>
    </location>
</feature>
<dbReference type="Gene3D" id="1.20.1560.10">
    <property type="entry name" value="ABC transporter type 1, transmembrane domain"/>
    <property type="match status" value="2"/>
</dbReference>
<dbReference type="FunFam" id="3.40.50.300:FF:000838">
    <property type="entry name" value="ABC multidrug transporter (Eurofung)"/>
    <property type="match status" value="1"/>
</dbReference>
<feature type="transmembrane region" description="Helical" evidence="9">
    <location>
        <begin position="288"/>
        <end position="309"/>
    </location>
</feature>
<evidence type="ECO:0000256" key="4">
    <source>
        <dbReference type="ARBA" id="ARBA00022737"/>
    </source>
</evidence>
<keyword evidence="5" id="KW-0547">Nucleotide-binding</keyword>
<dbReference type="HOGENOM" id="CLU_000604_27_6_1"/>
<sequence length="1353" mass="150211">MISFHWRAVLTSHLSMVLLVICLVYGYRNVFPLATFSGTPSDLRKGWALWIEISILTMTAIVIPAAMPREYIPVDPKDPMPIPNPEQTASIFSLGFFFFLDPVVFEAYRVPHLPYDRLPPLADDDSIKNLKAAHFKHLDPFSGAKSRNYVFNLIRSFSSVAALVWSLATFSAVFGLLEPIAINKLLKYVEQGKEGALMRPWFWILILFLNPLLKSLVLEWYFRVSLQTLVRMEALLTQLLFEHALRIRVKAEASDSDLDKGKKNSNQIGRINNLVTTDLEVINDARNCISLISDLPALFIFSAVFLYSILGWSAFVGIGLTLIMAPIPTYISGIVRKYHAERMKKTDVRVDIITDVMNIFRMVKMFGWEKRTLGKVSEVRDDELGVLKKRQYMNMFGSIVNFSIPIIAMAGTYATYTLVMKEALTAATVFSSLAVFENLQWVINAIFLFWTRALAAKVSFERVTDFLNNATPNIGIGREAYLGLAPPDEIGFQNASFLWSRHDGFDGTTTPSGRKFTLKIEDNLSFQRGCLNLVTGPTGSGKTSLLLALLGEMHFIPLGTSSYFHLPREGGVAYAAQESWVQNETIKNNIIFVSEYDETRYKEVLHVCGLERDLGLFEAGDETEVGEKGLTLSGGQKARVTLARAIYSSAEVILLDDVLAALDVHTSKWIVEKCLAGGLVKNRTVILVTHNVKLVEPIASSVTVVKDGRISEYRSCTHMPHTKLTQVVSDEMNIENKNDVVVKGESEPDGKLVVTEEIQEGRISRNAVKLYISAVGGRHHVFYFSVLLGMFVLTHLLGVVQTWFLGYWASQYELPGKVPTMFYLTIYVAILLVVIMSNAGTSALFISGSIRGSHKIHERLAVIILGTTLRWLDKTPASRILTRFTQDINSVDTIIPEWAKFAIDRTMKLVFKLMAIVLLTPLFLIPGVAALTAGYACAQIYLKSQLSVKREMSVAKSPVLGHFGATVAGLASIRAYGAQTIVTAELLSRIDKYSRSSRIFYNLQRWMAIRMHVISALFIGSLSWYLVYKKRDTASNTGFSINMAVTFSGAIFGWIININMLEGQSTLERIDAYIQIEQEAKPTDQGKPPAYWPASGELRAENLSAKYSPEGPEVLHQLSFHIQSGERIGVVGRTGSGKSSLILSLLRCIYTTGEVVYDDISISSINLDSLRSSITIVPQVPELISGTLRQNLDPFGDHDDLTLNDSLKAAGLTALQAHLAEDEEKITLDTTISGGGNNLSIGQRQIIALARALVRRSKLIILDEATSAIDYQTDNIIQTSLRHELIDATVITIAHRLQTILDSDRIMVLEAGNIVEFGAPTDLLKDANGKLRALVEESNDKDALLKLVGVGDR</sequence>
<keyword evidence="3 9" id="KW-0812">Transmembrane</keyword>
<dbReference type="Pfam" id="PF00664">
    <property type="entry name" value="ABC_membrane"/>
    <property type="match status" value="2"/>
</dbReference>
<feature type="transmembrane region" description="Helical" evidence="9">
    <location>
        <begin position="909"/>
        <end position="942"/>
    </location>
</feature>
<keyword evidence="7 9" id="KW-1133">Transmembrane helix</keyword>
<dbReference type="Pfam" id="PF00005">
    <property type="entry name" value="ABC_tran"/>
    <property type="match status" value="2"/>
</dbReference>
<dbReference type="CDD" id="cd18604">
    <property type="entry name" value="ABC_6TM_VMR1_D2_like"/>
    <property type="match status" value="1"/>
</dbReference>
<gene>
    <name evidence="12" type="ORF">GYMLUDRAFT_171065</name>
</gene>
<evidence type="ECO:0000256" key="1">
    <source>
        <dbReference type="ARBA" id="ARBA00004141"/>
    </source>
</evidence>
<feature type="domain" description="ABC transmembrane type-1" evidence="11">
    <location>
        <begin position="167"/>
        <end position="455"/>
    </location>
</feature>
<feature type="transmembrane region" description="Helical" evidence="9">
    <location>
        <begin position="824"/>
        <end position="846"/>
    </location>
</feature>
<dbReference type="SUPFAM" id="SSF90123">
    <property type="entry name" value="ABC transporter transmembrane region"/>
    <property type="match status" value="2"/>
</dbReference>
<dbReference type="PROSITE" id="PS50893">
    <property type="entry name" value="ABC_TRANSPORTER_2"/>
    <property type="match status" value="2"/>
</dbReference>
<dbReference type="InterPro" id="IPR003439">
    <property type="entry name" value="ABC_transporter-like_ATP-bd"/>
</dbReference>
<keyword evidence="6" id="KW-0067">ATP-binding</keyword>
<name>A0A0D0C7E9_9AGAR</name>
<protein>
    <recommendedName>
        <fullName evidence="14">P-loop containing nucleoside triphosphate hydrolase protein</fullName>
    </recommendedName>
</protein>
<evidence type="ECO:0000259" key="10">
    <source>
        <dbReference type="PROSITE" id="PS50893"/>
    </source>
</evidence>
<evidence type="ECO:0008006" key="14">
    <source>
        <dbReference type="Google" id="ProtNLM"/>
    </source>
</evidence>
<feature type="transmembrane region" description="Helical" evidence="9">
    <location>
        <begin position="396"/>
        <end position="416"/>
    </location>
</feature>
<dbReference type="PROSITE" id="PS00211">
    <property type="entry name" value="ABC_TRANSPORTER_1"/>
    <property type="match status" value="1"/>
</dbReference>
<dbReference type="InterPro" id="IPR011527">
    <property type="entry name" value="ABC1_TM_dom"/>
</dbReference>
<dbReference type="CDD" id="cd18596">
    <property type="entry name" value="ABC_6TM_VMR1_D1_like"/>
    <property type="match status" value="1"/>
</dbReference>
<evidence type="ECO:0000256" key="8">
    <source>
        <dbReference type="ARBA" id="ARBA00023136"/>
    </source>
</evidence>
<evidence type="ECO:0000313" key="13">
    <source>
        <dbReference type="Proteomes" id="UP000053593"/>
    </source>
</evidence>
<evidence type="ECO:0000259" key="11">
    <source>
        <dbReference type="PROSITE" id="PS50929"/>
    </source>
</evidence>
<evidence type="ECO:0000256" key="3">
    <source>
        <dbReference type="ARBA" id="ARBA00022692"/>
    </source>
</evidence>
<dbReference type="InterPro" id="IPR050173">
    <property type="entry name" value="ABC_transporter_C-like"/>
</dbReference>
<feature type="transmembrane region" description="Helical" evidence="9">
    <location>
        <begin position="781"/>
        <end position="804"/>
    </location>
</feature>
<feature type="transmembrane region" description="Helical" evidence="9">
    <location>
        <begin position="1039"/>
        <end position="1060"/>
    </location>
</feature>
<dbReference type="CDD" id="cd03244">
    <property type="entry name" value="ABCC_MRP_domain2"/>
    <property type="match status" value="1"/>
</dbReference>
<dbReference type="InterPro" id="IPR027417">
    <property type="entry name" value="P-loop_NTPase"/>
</dbReference>
<reference evidence="12 13" key="1">
    <citation type="submission" date="2014-04" db="EMBL/GenBank/DDBJ databases">
        <title>Evolutionary Origins and Diversification of the Mycorrhizal Mutualists.</title>
        <authorList>
            <consortium name="DOE Joint Genome Institute"/>
            <consortium name="Mycorrhizal Genomics Consortium"/>
            <person name="Kohler A."/>
            <person name="Kuo A."/>
            <person name="Nagy L.G."/>
            <person name="Floudas D."/>
            <person name="Copeland A."/>
            <person name="Barry K.W."/>
            <person name="Cichocki N."/>
            <person name="Veneault-Fourrey C."/>
            <person name="LaButti K."/>
            <person name="Lindquist E.A."/>
            <person name="Lipzen A."/>
            <person name="Lundell T."/>
            <person name="Morin E."/>
            <person name="Murat C."/>
            <person name="Riley R."/>
            <person name="Ohm R."/>
            <person name="Sun H."/>
            <person name="Tunlid A."/>
            <person name="Henrissat B."/>
            <person name="Grigoriev I.V."/>
            <person name="Hibbett D.S."/>
            <person name="Martin F."/>
        </authorList>
    </citation>
    <scope>NUCLEOTIDE SEQUENCE [LARGE SCALE GENOMIC DNA]</scope>
    <source>
        <strain evidence="12 13">FD-317 M1</strain>
    </source>
</reference>
<dbReference type="SUPFAM" id="SSF52540">
    <property type="entry name" value="P-loop containing nucleoside triphosphate hydrolases"/>
    <property type="match status" value="2"/>
</dbReference>
<dbReference type="CDD" id="cd03250">
    <property type="entry name" value="ABCC_MRP_domain1"/>
    <property type="match status" value="1"/>
</dbReference>
<dbReference type="FunFam" id="3.40.50.300:FF:000973">
    <property type="entry name" value="Multidrug resistance-associated protein 4"/>
    <property type="match status" value="1"/>
</dbReference>
<dbReference type="Gene3D" id="3.40.50.300">
    <property type="entry name" value="P-loop containing nucleotide triphosphate hydrolases"/>
    <property type="match status" value="2"/>
</dbReference>
<accession>A0A0D0C7E9</accession>
<evidence type="ECO:0000256" key="2">
    <source>
        <dbReference type="ARBA" id="ARBA00022448"/>
    </source>
</evidence>
<evidence type="ECO:0000256" key="5">
    <source>
        <dbReference type="ARBA" id="ARBA00022741"/>
    </source>
</evidence>
<proteinExistence type="predicted"/>
<evidence type="ECO:0000313" key="12">
    <source>
        <dbReference type="EMBL" id="KIK58409.1"/>
    </source>
</evidence>
<dbReference type="FunFam" id="1.20.1560.10:FF:000013">
    <property type="entry name" value="ABC transporter C family member 2"/>
    <property type="match status" value="1"/>
</dbReference>
<dbReference type="OrthoDB" id="6500128at2759"/>
<dbReference type="PROSITE" id="PS50929">
    <property type="entry name" value="ABC_TM1F"/>
    <property type="match status" value="2"/>
</dbReference>